<proteinExistence type="predicted"/>
<protein>
    <submittedName>
        <fullName evidence="1">Uncharacterized protein</fullName>
    </submittedName>
</protein>
<comment type="caution">
    <text evidence="1">The sequence shown here is derived from an EMBL/GenBank/DDBJ whole genome shotgun (WGS) entry which is preliminary data.</text>
</comment>
<name>A0A9P4URK6_9PEZI</name>
<keyword evidence="2" id="KW-1185">Reference proteome</keyword>
<evidence type="ECO:0000313" key="1">
    <source>
        <dbReference type="EMBL" id="KAF2722701.1"/>
    </source>
</evidence>
<reference evidence="1" key="1">
    <citation type="journal article" date="2020" name="Stud. Mycol.">
        <title>101 Dothideomycetes genomes: a test case for predicting lifestyles and emergence of pathogens.</title>
        <authorList>
            <person name="Haridas S."/>
            <person name="Albert R."/>
            <person name="Binder M."/>
            <person name="Bloem J."/>
            <person name="Labutti K."/>
            <person name="Salamov A."/>
            <person name="Andreopoulos B."/>
            <person name="Baker S."/>
            <person name="Barry K."/>
            <person name="Bills G."/>
            <person name="Bluhm B."/>
            <person name="Cannon C."/>
            <person name="Castanera R."/>
            <person name="Culley D."/>
            <person name="Daum C."/>
            <person name="Ezra D."/>
            <person name="Gonzalez J."/>
            <person name="Henrissat B."/>
            <person name="Kuo A."/>
            <person name="Liang C."/>
            <person name="Lipzen A."/>
            <person name="Lutzoni F."/>
            <person name="Magnuson J."/>
            <person name="Mondo S."/>
            <person name="Nolan M."/>
            <person name="Ohm R."/>
            <person name="Pangilinan J."/>
            <person name="Park H.-J."/>
            <person name="Ramirez L."/>
            <person name="Alfaro M."/>
            <person name="Sun H."/>
            <person name="Tritt A."/>
            <person name="Yoshinaga Y."/>
            <person name="Zwiers L.-H."/>
            <person name="Turgeon B."/>
            <person name="Goodwin S."/>
            <person name="Spatafora J."/>
            <person name="Crous P."/>
            <person name="Grigoriev I."/>
        </authorList>
    </citation>
    <scope>NUCLEOTIDE SEQUENCE</scope>
    <source>
        <strain evidence="1">CBS 116435</strain>
    </source>
</reference>
<gene>
    <name evidence="1" type="ORF">K431DRAFT_43807</name>
</gene>
<organism evidence="1 2">
    <name type="scientific">Polychaeton citri CBS 116435</name>
    <dbReference type="NCBI Taxonomy" id="1314669"/>
    <lineage>
        <taxon>Eukaryota</taxon>
        <taxon>Fungi</taxon>
        <taxon>Dikarya</taxon>
        <taxon>Ascomycota</taxon>
        <taxon>Pezizomycotina</taxon>
        <taxon>Dothideomycetes</taxon>
        <taxon>Dothideomycetidae</taxon>
        <taxon>Capnodiales</taxon>
        <taxon>Capnodiaceae</taxon>
        <taxon>Polychaeton</taxon>
    </lineage>
</organism>
<sequence>MAWEVRKRQNTYSQLEQCNLTALQSRRSQGFRGHATMRAVPCGLGDHLPGVHAHAVSILCVVARGCLHHLQRPTWAGRYQTYLTSTAMSPCNTAGTLPHVDFRICHWQSSQVPVPVRNRSIEKIPHPVAECRKSGSGRIDDYPTRLAQGGRSESAEPHARARRLIIMASLSKGRIVGLRGRQP</sequence>
<dbReference type="AlphaFoldDB" id="A0A9P4URK6"/>
<evidence type="ECO:0000313" key="2">
    <source>
        <dbReference type="Proteomes" id="UP000799441"/>
    </source>
</evidence>
<accession>A0A9P4URK6</accession>
<dbReference type="EMBL" id="MU003781">
    <property type="protein sequence ID" value="KAF2722701.1"/>
    <property type="molecule type" value="Genomic_DNA"/>
</dbReference>
<dbReference type="Proteomes" id="UP000799441">
    <property type="component" value="Unassembled WGS sequence"/>
</dbReference>